<dbReference type="PANTHER" id="PTHR43612">
    <property type="entry name" value="TRIFUNCTIONAL ENZYME SUBUNIT ALPHA"/>
    <property type="match status" value="1"/>
</dbReference>
<dbReference type="Gene3D" id="1.10.1040.50">
    <property type="match status" value="1"/>
</dbReference>
<keyword evidence="5" id="KW-0560">Oxidoreductase</keyword>
<evidence type="ECO:0000256" key="7">
    <source>
        <dbReference type="ARBA" id="ARBA00023098"/>
    </source>
</evidence>
<dbReference type="InterPro" id="IPR050136">
    <property type="entry name" value="FA_oxidation_alpha_subunit"/>
</dbReference>
<dbReference type="PANTHER" id="PTHR43612:SF3">
    <property type="entry name" value="TRIFUNCTIONAL ENZYME SUBUNIT ALPHA, MITOCHONDRIAL"/>
    <property type="match status" value="1"/>
</dbReference>
<evidence type="ECO:0000313" key="13">
    <source>
        <dbReference type="EMBL" id="MBD7958109.1"/>
    </source>
</evidence>
<evidence type="ECO:0000256" key="3">
    <source>
        <dbReference type="ARBA" id="ARBA00022832"/>
    </source>
</evidence>
<dbReference type="Pfam" id="PF00378">
    <property type="entry name" value="ECH_1"/>
    <property type="match status" value="1"/>
</dbReference>
<keyword evidence="14" id="KW-1185">Reference proteome</keyword>
<dbReference type="InterPro" id="IPR001753">
    <property type="entry name" value="Enoyl-CoA_hydra/iso"/>
</dbReference>
<evidence type="ECO:0000259" key="11">
    <source>
        <dbReference type="Pfam" id="PF00725"/>
    </source>
</evidence>
<keyword evidence="7" id="KW-0443">Lipid metabolism</keyword>
<evidence type="ECO:0000256" key="9">
    <source>
        <dbReference type="ARBA" id="ARBA00023268"/>
    </source>
</evidence>
<dbReference type="EMBL" id="JACSQP010000005">
    <property type="protein sequence ID" value="MBD7958109.1"/>
    <property type="molecule type" value="Genomic_DNA"/>
</dbReference>
<reference evidence="13 14" key="1">
    <citation type="submission" date="2020-08" db="EMBL/GenBank/DDBJ databases">
        <title>A Genomic Blueprint of the Chicken Gut Microbiome.</title>
        <authorList>
            <person name="Gilroy R."/>
            <person name="Ravi A."/>
            <person name="Getino M."/>
            <person name="Pursley I."/>
            <person name="Horton D.L."/>
            <person name="Alikhan N.-F."/>
            <person name="Baker D."/>
            <person name="Gharbi K."/>
            <person name="Hall N."/>
            <person name="Watson M."/>
            <person name="Adriaenssens E.M."/>
            <person name="Foster-Nyarko E."/>
            <person name="Jarju S."/>
            <person name="Secka A."/>
            <person name="Antonio M."/>
            <person name="Oren A."/>
            <person name="Chaudhuri R."/>
            <person name="La Ragione R.M."/>
            <person name="Hildebrand F."/>
            <person name="Pallen M.J."/>
        </authorList>
    </citation>
    <scope>NUCLEOTIDE SEQUENCE [LARGE SCALE GENOMIC DNA]</scope>
    <source>
        <strain evidence="13 14">Sa4CUA7</strain>
    </source>
</reference>
<proteinExistence type="inferred from homology"/>
<evidence type="ECO:0000256" key="6">
    <source>
        <dbReference type="ARBA" id="ARBA00023027"/>
    </source>
</evidence>
<accession>A0ABR8S4W4</accession>
<dbReference type="Gene3D" id="3.90.226.10">
    <property type="entry name" value="2-enoyl-CoA Hydratase, Chain A, domain 1"/>
    <property type="match status" value="1"/>
</dbReference>
<dbReference type="Gene3D" id="3.40.50.720">
    <property type="entry name" value="NAD(P)-binding Rossmann-like Domain"/>
    <property type="match status" value="1"/>
</dbReference>
<comment type="pathway">
    <text evidence="1">Lipid metabolism; fatty acid beta-oxidation.</text>
</comment>
<comment type="similarity">
    <text evidence="2">In the central section; belongs to the 3-hydroxyacyl-CoA dehydrogenase family.</text>
</comment>
<dbReference type="Proteomes" id="UP000648352">
    <property type="component" value="Unassembled WGS sequence"/>
</dbReference>
<organism evidence="13 14">
    <name type="scientific">Microbacterium pullorum</name>
    <dbReference type="NCBI Taxonomy" id="2762236"/>
    <lineage>
        <taxon>Bacteria</taxon>
        <taxon>Bacillati</taxon>
        <taxon>Actinomycetota</taxon>
        <taxon>Actinomycetes</taxon>
        <taxon>Micrococcales</taxon>
        <taxon>Microbacteriaceae</taxon>
        <taxon>Microbacterium</taxon>
    </lineage>
</organism>
<dbReference type="SUPFAM" id="SSF51735">
    <property type="entry name" value="NAD(P)-binding Rossmann-fold domains"/>
    <property type="match status" value="1"/>
</dbReference>
<evidence type="ECO:0000256" key="10">
    <source>
        <dbReference type="ARBA" id="ARBA00049556"/>
    </source>
</evidence>
<keyword evidence="8" id="KW-0456">Lyase</keyword>
<feature type="domain" description="3-hydroxyacyl-CoA dehydrogenase C-terminal" evidence="11">
    <location>
        <begin position="510"/>
        <end position="609"/>
    </location>
</feature>
<dbReference type="SUPFAM" id="SSF52096">
    <property type="entry name" value="ClpP/crotonase"/>
    <property type="match status" value="1"/>
</dbReference>
<dbReference type="InterPro" id="IPR006176">
    <property type="entry name" value="3-OHacyl-CoA_DH_NAD-bd"/>
</dbReference>
<dbReference type="CDD" id="cd06558">
    <property type="entry name" value="crotonase-like"/>
    <property type="match status" value="1"/>
</dbReference>
<evidence type="ECO:0000256" key="4">
    <source>
        <dbReference type="ARBA" id="ARBA00022963"/>
    </source>
</evidence>
<evidence type="ECO:0000256" key="5">
    <source>
        <dbReference type="ARBA" id="ARBA00023002"/>
    </source>
</evidence>
<keyword evidence="3" id="KW-0276">Fatty acid metabolism</keyword>
<evidence type="ECO:0000256" key="1">
    <source>
        <dbReference type="ARBA" id="ARBA00005005"/>
    </source>
</evidence>
<protein>
    <submittedName>
        <fullName evidence="13">Enoyl-CoA hydratase/isomerase family protein</fullName>
    </submittedName>
</protein>
<evidence type="ECO:0000256" key="8">
    <source>
        <dbReference type="ARBA" id="ARBA00023239"/>
    </source>
</evidence>
<evidence type="ECO:0000259" key="12">
    <source>
        <dbReference type="Pfam" id="PF02737"/>
    </source>
</evidence>
<dbReference type="InterPro" id="IPR006108">
    <property type="entry name" value="3HC_DH_C"/>
</dbReference>
<comment type="caution">
    <text evidence="13">The sequence shown here is derived from an EMBL/GenBank/DDBJ whole genome shotgun (WGS) entry which is preliminary data.</text>
</comment>
<keyword evidence="4" id="KW-0442">Lipid degradation</keyword>
<dbReference type="SUPFAM" id="SSF48179">
    <property type="entry name" value="6-phosphogluconate dehydrogenase C-terminal domain-like"/>
    <property type="match status" value="2"/>
</dbReference>
<sequence>MTALAPAVRYSLQDGVAHLVLDDPTHSANTMNDAFRAAMTDAVEQVATAIADDPTAVRGVVISSAKKTFFAGGDLVALMATGPDGGAALFEEIEGIKAALRRLETLGRPVVAAIGGAALGGGFEIALATHHRIAVDARYDLGLPEVTLGLLPGGGGVTRTVRMLGLQAALTAVLLEGRRFRPAQAQAAGLVDELVADRDALLPAAIAWIDAHQDDPDAATQPWDRKGYRMPGGTPQTPALAAMLPAFPATLRATLKGARYRAPRAILAAAVEGAQVDFATASRIESRYFVHLATGQQFRNMTQAFFFDMQAIASGASRPAGIPPRPVTRLAVLGAGMMGAGIAYTAARAGIDVVLKDVTTDAAARGRAHAAAVLDGLVAKGRVTPAQRDETLERITATADPADLAGCDAVVEAVFESVALKHEVLAEAEASVLPDALLGSNTSTLPISLLAQGVARGSDVIGIHFFSPVEKMPLIEIIVGDQTSDEALARAFDLAVQLRKTPIVVNDRRGFFTSRVFGSLVMEAARMVGEGVDPVVIERAASLAGFPGQPLAMLDEVSLDLPQKIEREAERLAADAGTPYESSPAMRVLDALIARDRHGKNAGAGFYDYPADGRKQLWPGLADLFGGDVEMPLADVEERLTFAMSLETIRVWDEGVLRTVPDANVGSILGIGFPPLLGGALQHVDGYEAADGSLGPAAFARRARELAERYGDHFAPPASLAHKAETGTTYR</sequence>
<dbReference type="Pfam" id="PF02737">
    <property type="entry name" value="3HCDH_N"/>
    <property type="match status" value="1"/>
</dbReference>
<dbReference type="RefSeq" id="WP_191719284.1">
    <property type="nucleotide sequence ID" value="NZ_JACSQP010000005.1"/>
</dbReference>
<gene>
    <name evidence="13" type="ORF">H9651_10700</name>
</gene>
<keyword evidence="9" id="KW-0511">Multifunctional enzyme</keyword>
<keyword evidence="6" id="KW-0520">NAD</keyword>
<feature type="domain" description="3-hydroxyacyl-CoA dehydrogenase NAD binding" evidence="12">
    <location>
        <begin position="330"/>
        <end position="507"/>
    </location>
</feature>
<name>A0ABR8S4W4_9MICO</name>
<evidence type="ECO:0000313" key="14">
    <source>
        <dbReference type="Proteomes" id="UP000648352"/>
    </source>
</evidence>
<comment type="catalytic activity">
    <reaction evidence="10">
        <text>a (3S)-3-hydroxyacyl-CoA + NAD(+) = a 3-oxoacyl-CoA + NADH + H(+)</text>
        <dbReference type="Rhea" id="RHEA:22432"/>
        <dbReference type="ChEBI" id="CHEBI:15378"/>
        <dbReference type="ChEBI" id="CHEBI:57318"/>
        <dbReference type="ChEBI" id="CHEBI:57540"/>
        <dbReference type="ChEBI" id="CHEBI:57945"/>
        <dbReference type="ChEBI" id="CHEBI:90726"/>
        <dbReference type="EC" id="1.1.1.35"/>
    </reaction>
</comment>
<dbReference type="InterPro" id="IPR036291">
    <property type="entry name" value="NAD(P)-bd_dom_sf"/>
</dbReference>
<dbReference type="InterPro" id="IPR008927">
    <property type="entry name" value="6-PGluconate_DH-like_C_sf"/>
</dbReference>
<dbReference type="InterPro" id="IPR029045">
    <property type="entry name" value="ClpP/crotonase-like_dom_sf"/>
</dbReference>
<evidence type="ECO:0000256" key="2">
    <source>
        <dbReference type="ARBA" id="ARBA00007005"/>
    </source>
</evidence>
<dbReference type="Pfam" id="PF00725">
    <property type="entry name" value="3HCDH"/>
    <property type="match status" value="1"/>
</dbReference>